<feature type="domain" description="Chorismate mutase" evidence="2">
    <location>
        <begin position="1"/>
        <end position="88"/>
    </location>
</feature>
<evidence type="ECO:0000259" key="2">
    <source>
        <dbReference type="PROSITE" id="PS51168"/>
    </source>
</evidence>
<dbReference type="GO" id="GO:0009697">
    <property type="term" value="P:salicylic acid biosynthetic process"/>
    <property type="evidence" value="ECO:0007669"/>
    <property type="project" value="TreeGrafter"/>
</dbReference>
<dbReference type="AlphaFoldDB" id="K2G7Z1"/>
<protein>
    <submittedName>
        <fullName evidence="3">Phospho-2-dehydro-3-deoxyheptonate aldolase/chorismate mutase</fullName>
    </submittedName>
</protein>
<dbReference type="EMBL" id="AMFJ01000918">
    <property type="protein sequence ID" value="EKE26164.1"/>
    <property type="molecule type" value="Genomic_DNA"/>
</dbReference>
<dbReference type="SMART" id="SM00830">
    <property type="entry name" value="CM_2"/>
    <property type="match status" value="1"/>
</dbReference>
<organism evidence="3">
    <name type="scientific">uncultured bacterium</name>
    <name type="common">gcode 4</name>
    <dbReference type="NCBI Taxonomy" id="1234023"/>
    <lineage>
        <taxon>Bacteria</taxon>
        <taxon>environmental samples</taxon>
    </lineage>
</organism>
<evidence type="ECO:0000256" key="1">
    <source>
        <dbReference type="ARBA" id="ARBA00023235"/>
    </source>
</evidence>
<sequence>MDINILRSQIDIFDNEIIETLAKRFKMIEEIAQFKKENNLNSLQPWRWQELIDSRKKQATDLWIDPEMIEEIWNIIHKFALKKQDLILKN</sequence>
<dbReference type="Pfam" id="PF01817">
    <property type="entry name" value="CM_2"/>
    <property type="match status" value="1"/>
</dbReference>
<dbReference type="GO" id="GO:0046417">
    <property type="term" value="P:chorismate metabolic process"/>
    <property type="evidence" value="ECO:0007669"/>
    <property type="project" value="InterPro"/>
</dbReference>
<reference evidence="3" key="1">
    <citation type="journal article" date="2012" name="Science">
        <title>Fermentation, hydrogen, and sulfur metabolism in multiple uncultivated bacterial phyla.</title>
        <authorList>
            <person name="Wrighton K.C."/>
            <person name="Thomas B.C."/>
            <person name="Sharon I."/>
            <person name="Miller C.S."/>
            <person name="Castelle C.J."/>
            <person name="VerBerkmoes N.C."/>
            <person name="Wilkins M.J."/>
            <person name="Hettich R.L."/>
            <person name="Lipton M.S."/>
            <person name="Williams K.H."/>
            <person name="Long P.E."/>
            <person name="Banfield J.F."/>
        </authorList>
    </citation>
    <scope>NUCLEOTIDE SEQUENCE [LARGE SCALE GENOMIC DNA]</scope>
</reference>
<dbReference type="PANTHER" id="PTHR38041">
    <property type="entry name" value="CHORISMATE MUTASE"/>
    <property type="match status" value="1"/>
</dbReference>
<dbReference type="InterPro" id="IPR036263">
    <property type="entry name" value="Chorismate_II_sf"/>
</dbReference>
<comment type="caution">
    <text evidence="3">The sequence shown here is derived from an EMBL/GenBank/DDBJ whole genome shotgun (WGS) entry which is preliminary data.</text>
</comment>
<dbReference type="InterPro" id="IPR051331">
    <property type="entry name" value="Chorismate_mutase-related"/>
</dbReference>
<dbReference type="PROSITE" id="PS51168">
    <property type="entry name" value="CHORISMATE_MUT_2"/>
    <property type="match status" value="1"/>
</dbReference>
<dbReference type="SUPFAM" id="SSF48600">
    <property type="entry name" value="Chorismate mutase II"/>
    <property type="match status" value="1"/>
</dbReference>
<evidence type="ECO:0000313" key="3">
    <source>
        <dbReference type="EMBL" id="EKE26164.1"/>
    </source>
</evidence>
<dbReference type="InterPro" id="IPR002701">
    <property type="entry name" value="CM_II_prokaryot"/>
</dbReference>
<dbReference type="Gene3D" id="1.20.59.10">
    <property type="entry name" value="Chorismate mutase"/>
    <property type="match status" value="1"/>
</dbReference>
<accession>K2G7Z1</accession>
<keyword evidence="1" id="KW-0413">Isomerase</keyword>
<dbReference type="PANTHER" id="PTHR38041:SF1">
    <property type="entry name" value="CHORISMATE MUTASE"/>
    <property type="match status" value="1"/>
</dbReference>
<dbReference type="GO" id="GO:0004106">
    <property type="term" value="F:chorismate mutase activity"/>
    <property type="evidence" value="ECO:0007669"/>
    <property type="project" value="InterPro"/>
</dbReference>
<gene>
    <name evidence="3" type="ORF">ACD_4C00402G0003</name>
</gene>
<dbReference type="InterPro" id="IPR036979">
    <property type="entry name" value="CM_dom_sf"/>
</dbReference>
<proteinExistence type="predicted"/>
<name>K2G7Z1_9BACT</name>